<sequence length="111" mass="12228">MRIFKEEQETKRVIFNVDAELAARLEHAKNLAKQLGKKLNVDAVIDEALSRYLEAAEKQFSRIKGGTRGVSEDPIVMGPSPEDAGEMASTTAVQVRASSNLARTSVKQQKK</sequence>
<evidence type="ECO:0000313" key="2">
    <source>
        <dbReference type="EMBL" id="GFM31896.1"/>
    </source>
</evidence>
<comment type="caution">
    <text evidence="2">The sequence shown here is derived from an EMBL/GenBank/DDBJ whole genome shotgun (WGS) entry which is preliminary data.</text>
</comment>
<dbReference type="EMBL" id="BLVO01000004">
    <property type="protein sequence ID" value="GFM31896.1"/>
    <property type="molecule type" value="Genomic_DNA"/>
</dbReference>
<keyword evidence="3" id="KW-1185">Reference proteome</keyword>
<protein>
    <submittedName>
        <fullName evidence="2">Uncharacterized protein</fullName>
    </submittedName>
</protein>
<evidence type="ECO:0000256" key="1">
    <source>
        <dbReference type="SAM" id="MobiDB-lite"/>
    </source>
</evidence>
<accession>A0A7J0BDZ7</accession>
<gene>
    <name evidence="2" type="ORF">DSM101010T_02610</name>
</gene>
<evidence type="ECO:0000313" key="3">
    <source>
        <dbReference type="Proteomes" id="UP000503840"/>
    </source>
</evidence>
<name>A0A7J0BDZ7_9BACT</name>
<dbReference type="AlphaFoldDB" id="A0A7J0BDZ7"/>
<organism evidence="2 3">
    <name type="scientific">Desulfovibrio subterraneus</name>
    <dbReference type="NCBI Taxonomy" id="2718620"/>
    <lineage>
        <taxon>Bacteria</taxon>
        <taxon>Pseudomonadati</taxon>
        <taxon>Thermodesulfobacteriota</taxon>
        <taxon>Desulfovibrionia</taxon>
        <taxon>Desulfovibrionales</taxon>
        <taxon>Desulfovibrionaceae</taxon>
        <taxon>Desulfovibrio</taxon>
    </lineage>
</organism>
<dbReference type="Proteomes" id="UP000503840">
    <property type="component" value="Unassembled WGS sequence"/>
</dbReference>
<feature type="region of interest" description="Disordered" evidence="1">
    <location>
        <begin position="67"/>
        <end position="90"/>
    </location>
</feature>
<proteinExistence type="predicted"/>
<dbReference type="RefSeq" id="WP_174403588.1">
    <property type="nucleotide sequence ID" value="NZ_BLVO01000004.1"/>
</dbReference>
<reference evidence="2 3" key="1">
    <citation type="submission" date="2020-05" db="EMBL/GenBank/DDBJ databases">
        <title>Draft genome sequence of Desulfovibrio sp. strain HN2T.</title>
        <authorList>
            <person name="Ueno A."/>
            <person name="Tamazawa S."/>
            <person name="Tamamura S."/>
            <person name="Murakami T."/>
            <person name="Kiyama T."/>
            <person name="Inomata H."/>
            <person name="Amano Y."/>
            <person name="Miyakawa K."/>
            <person name="Tamaki H."/>
            <person name="Naganuma T."/>
            <person name="Kaneko K."/>
        </authorList>
    </citation>
    <scope>NUCLEOTIDE SEQUENCE [LARGE SCALE GENOMIC DNA]</scope>
    <source>
        <strain evidence="2 3">HN2</strain>
    </source>
</reference>